<organism evidence="6 7">
    <name type="scientific">Rhodococcus navarretei</name>
    <dbReference type="NCBI Taxonomy" id="3128981"/>
    <lineage>
        <taxon>Bacteria</taxon>
        <taxon>Bacillati</taxon>
        <taxon>Actinomycetota</taxon>
        <taxon>Actinomycetes</taxon>
        <taxon>Mycobacteriales</taxon>
        <taxon>Nocardiaceae</taxon>
        <taxon>Rhodococcus</taxon>
    </lineage>
</organism>
<keyword evidence="1" id="KW-0808">Transferase</keyword>
<dbReference type="RefSeq" id="WP_341442847.1">
    <property type="nucleotide sequence ID" value="NZ_JBBPCN010000001.1"/>
</dbReference>
<dbReference type="InterPro" id="IPR003594">
    <property type="entry name" value="HATPase_dom"/>
</dbReference>
<evidence type="ECO:0000313" key="6">
    <source>
        <dbReference type="EMBL" id="MEK8074033.1"/>
    </source>
</evidence>
<keyword evidence="4" id="KW-1133">Transmembrane helix</keyword>
<evidence type="ECO:0000313" key="7">
    <source>
        <dbReference type="Proteomes" id="UP001456513"/>
    </source>
</evidence>
<feature type="domain" description="Histidine kinase/HSP90-like ATPase" evidence="5">
    <location>
        <begin position="303"/>
        <end position="387"/>
    </location>
</feature>
<evidence type="ECO:0000259" key="5">
    <source>
        <dbReference type="Pfam" id="PF02518"/>
    </source>
</evidence>
<dbReference type="GO" id="GO:0005524">
    <property type="term" value="F:ATP binding"/>
    <property type="evidence" value="ECO:0007669"/>
    <property type="project" value="UniProtKB-KW"/>
</dbReference>
<evidence type="ECO:0000256" key="3">
    <source>
        <dbReference type="ARBA" id="ARBA00023012"/>
    </source>
</evidence>
<dbReference type="PANTHER" id="PTHR24421">
    <property type="entry name" value="NITRATE/NITRITE SENSOR PROTEIN NARX-RELATED"/>
    <property type="match status" value="1"/>
</dbReference>
<dbReference type="Proteomes" id="UP001456513">
    <property type="component" value="Unassembled WGS sequence"/>
</dbReference>
<keyword evidence="7" id="KW-1185">Reference proteome</keyword>
<dbReference type="Gene3D" id="3.30.565.10">
    <property type="entry name" value="Histidine kinase-like ATPase, C-terminal domain"/>
    <property type="match status" value="1"/>
</dbReference>
<accession>A0ABU9D355</accession>
<reference evidence="6 7" key="1">
    <citation type="submission" date="2024-03" db="EMBL/GenBank/DDBJ databases">
        <title>Rhodococcus navarretei sp. nov. and Pseudarthrobacter quantumdoti sp. nov., two new species with the ability to biosynthesize Quantum Dots isolated from soil samples at Union Glacier, Antarctica.</title>
        <authorList>
            <person name="Vargas M."/>
        </authorList>
    </citation>
    <scope>NUCLEOTIDE SEQUENCE [LARGE SCALE GENOMIC DNA]</scope>
    <source>
        <strain evidence="6 7">EXRC-4A-4</strain>
    </source>
</reference>
<comment type="caution">
    <text evidence="6">The sequence shown here is derived from an EMBL/GenBank/DDBJ whole genome shotgun (WGS) entry which is preliminary data.</text>
</comment>
<keyword evidence="3" id="KW-0902">Two-component regulatory system</keyword>
<gene>
    <name evidence="6" type="ORF">AABD04_24565</name>
</gene>
<evidence type="ECO:0000256" key="2">
    <source>
        <dbReference type="ARBA" id="ARBA00022777"/>
    </source>
</evidence>
<keyword evidence="2" id="KW-0418">Kinase</keyword>
<dbReference type="EMBL" id="JBBPCN010000001">
    <property type="protein sequence ID" value="MEK8074033.1"/>
    <property type="molecule type" value="Genomic_DNA"/>
</dbReference>
<dbReference type="InterPro" id="IPR050482">
    <property type="entry name" value="Sensor_HK_TwoCompSys"/>
</dbReference>
<protein>
    <submittedName>
        <fullName evidence="6">ATP-binding protein</fullName>
    </submittedName>
</protein>
<keyword evidence="6" id="KW-0547">Nucleotide-binding</keyword>
<feature type="transmembrane region" description="Helical" evidence="4">
    <location>
        <begin position="43"/>
        <end position="62"/>
    </location>
</feature>
<dbReference type="InterPro" id="IPR036890">
    <property type="entry name" value="HATPase_C_sf"/>
</dbReference>
<dbReference type="SUPFAM" id="SSF55874">
    <property type="entry name" value="ATPase domain of HSP90 chaperone/DNA topoisomerase II/histidine kinase"/>
    <property type="match status" value="1"/>
</dbReference>
<evidence type="ECO:0000256" key="4">
    <source>
        <dbReference type="SAM" id="Phobius"/>
    </source>
</evidence>
<name>A0ABU9D355_9NOCA</name>
<feature type="transmembrane region" description="Helical" evidence="4">
    <location>
        <begin position="74"/>
        <end position="92"/>
    </location>
</feature>
<sequence>MHGPSAEERLARYMARFASAGAFAYLALLAPQILSQFGRLQPWYTPLFVCAIFGPALGLSFASFRWSMRRIRTLVTSMAVAYLIGQVLWLPAFDGPLLELTESAWIAVFPGLISVTTAIAWSNRAIFTYLVLVASFGQVVNYYSRVDHGNVPLFSDIVFGVMFCGLFTVTVTLVVRTGRLLDTTRVAAEYQAATAAASAARSVERERFDALIHDDVMSTLLSAARAGNSPALTAQSSTALARLDRLRSGIASTERVGPESFLAYLRSALSEVDDHVVIDAGTAAVSVDTTVPMDAVRALSASAAEALRNSVRHAGDRAEREVHVRVATDSVRIDVRDDGCGFDPGSVAPHRLGLAVSIRGRMRQVPGGSAEVTSEPGSGTTVTLTYRDPGDTT</sequence>
<dbReference type="Pfam" id="PF02518">
    <property type="entry name" value="HATPase_c"/>
    <property type="match status" value="1"/>
</dbReference>
<feature type="transmembrane region" description="Helical" evidence="4">
    <location>
        <begin position="17"/>
        <end position="37"/>
    </location>
</feature>
<keyword evidence="4" id="KW-0472">Membrane</keyword>
<feature type="transmembrane region" description="Helical" evidence="4">
    <location>
        <begin position="126"/>
        <end position="145"/>
    </location>
</feature>
<keyword evidence="4" id="KW-0812">Transmembrane</keyword>
<dbReference type="PANTHER" id="PTHR24421:SF61">
    <property type="entry name" value="OXYGEN SENSOR HISTIDINE KINASE NREB"/>
    <property type="match status" value="1"/>
</dbReference>
<proteinExistence type="predicted"/>
<feature type="transmembrane region" description="Helical" evidence="4">
    <location>
        <begin position="104"/>
        <end position="121"/>
    </location>
</feature>
<evidence type="ECO:0000256" key="1">
    <source>
        <dbReference type="ARBA" id="ARBA00022679"/>
    </source>
</evidence>
<keyword evidence="6" id="KW-0067">ATP-binding</keyword>
<feature type="transmembrane region" description="Helical" evidence="4">
    <location>
        <begin position="157"/>
        <end position="175"/>
    </location>
</feature>